<proteinExistence type="predicted"/>
<evidence type="ECO:0000313" key="2">
    <source>
        <dbReference type="Proteomes" id="UP000058074"/>
    </source>
</evidence>
<dbReference type="Gene3D" id="3.30.70.1520">
    <property type="entry name" value="Heterotetrameric sarcosine oxidase"/>
    <property type="match status" value="1"/>
</dbReference>
<dbReference type="AlphaFoldDB" id="A0A0N9UJX4"/>
<dbReference type="EMBL" id="CP012700">
    <property type="protein sequence ID" value="ALH79527.1"/>
    <property type="molecule type" value="Genomic_DNA"/>
</dbReference>
<sequence>MAEPDTIVMLRRAAPDTADIDRPGLSFRREPELGIAKLHLWGSKADARFREFVGIAAPRVGTAIEHQGLSFAWLAPAEWLVTGPEAAVAAWVAGTMAAGADDLLAIDYSHARAAFTVAGTNVRAALAAHCPLDLWPDAFPVGAVARSLFGDTGLFIARLADAEGAPRFRIIVDQTMAAYAARLFARA</sequence>
<organism evidence="1 2">
    <name type="scientific">Sphingopyxis macrogoltabida</name>
    <name type="common">Sphingomonas macrogoltabidus</name>
    <dbReference type="NCBI Taxonomy" id="33050"/>
    <lineage>
        <taxon>Bacteria</taxon>
        <taxon>Pseudomonadati</taxon>
        <taxon>Pseudomonadota</taxon>
        <taxon>Alphaproteobacteria</taxon>
        <taxon>Sphingomonadales</taxon>
        <taxon>Sphingomonadaceae</taxon>
        <taxon>Sphingopyxis</taxon>
    </lineage>
</organism>
<evidence type="ECO:0008006" key="3">
    <source>
        <dbReference type="Google" id="ProtNLM"/>
    </source>
</evidence>
<dbReference type="InterPro" id="IPR007375">
    <property type="entry name" value="SoxG"/>
</dbReference>
<evidence type="ECO:0000313" key="1">
    <source>
        <dbReference type="EMBL" id="ALH79527.1"/>
    </source>
</evidence>
<dbReference type="PATRIC" id="fig|33050.5.peg.796"/>
<dbReference type="RefSeq" id="WP_054586970.1">
    <property type="nucleotide sequence ID" value="NZ_CP012700.1"/>
</dbReference>
<name>A0A0N9UJX4_SPHMC</name>
<gene>
    <name evidence="1" type="ORF">AN936_03835</name>
</gene>
<dbReference type="InterPro" id="IPR027266">
    <property type="entry name" value="TrmE/GcvT-like"/>
</dbReference>
<dbReference type="Pfam" id="PF04268">
    <property type="entry name" value="SoxG"/>
    <property type="match status" value="1"/>
</dbReference>
<dbReference type="KEGG" id="smag:AN936_03835"/>
<dbReference type="Proteomes" id="UP000058074">
    <property type="component" value="Chromosome"/>
</dbReference>
<dbReference type="Gene3D" id="3.30.1360.120">
    <property type="entry name" value="Probable tRNA modification gtpase trme, domain 1"/>
    <property type="match status" value="1"/>
</dbReference>
<protein>
    <recommendedName>
        <fullName evidence="3">Sarcosine oxidase subunit gamma</fullName>
    </recommendedName>
</protein>
<accession>A0A0N9UJX4</accession>
<dbReference type="SUPFAM" id="SSF103025">
    <property type="entry name" value="Folate-binding domain"/>
    <property type="match status" value="1"/>
</dbReference>
<dbReference type="OrthoDB" id="9814782at2"/>
<reference evidence="1 2" key="1">
    <citation type="journal article" date="2015" name="Genome Announc.">
        <title>Complete Genome Sequence of Polypropylene Glycol- and Polyethylene Glycol-Degrading Sphingopyxis macrogoltabida Strain EY-1.</title>
        <authorList>
            <person name="Ohtsubo Y."/>
            <person name="Nagata Y."/>
            <person name="Numata M."/>
            <person name="Tsuchikane K."/>
            <person name="Hosoyama A."/>
            <person name="Yamazoe A."/>
            <person name="Tsuda M."/>
            <person name="Fujita N."/>
            <person name="Kawai F."/>
        </authorList>
    </citation>
    <scope>NUCLEOTIDE SEQUENCE [LARGE SCALE GENOMIC DNA]</scope>
    <source>
        <strain evidence="1 2">EY-1</strain>
    </source>
</reference>